<evidence type="ECO:0000313" key="3">
    <source>
        <dbReference type="EMBL" id="PFX26968.1"/>
    </source>
</evidence>
<protein>
    <submittedName>
        <fullName evidence="3">PiggyBac transposable element-derived protein 5</fullName>
    </submittedName>
</protein>
<feature type="region of interest" description="Disordered" evidence="1">
    <location>
        <begin position="413"/>
        <end position="434"/>
    </location>
</feature>
<accession>A0A2B4SED3</accession>
<dbReference type="PANTHER" id="PTHR46599">
    <property type="entry name" value="PIGGYBAC TRANSPOSABLE ELEMENT-DERIVED PROTEIN 4"/>
    <property type="match status" value="1"/>
</dbReference>
<keyword evidence="4" id="KW-1185">Reference proteome</keyword>
<dbReference type="PANTHER" id="PTHR46599:SF3">
    <property type="entry name" value="PIGGYBAC TRANSPOSABLE ELEMENT-DERIVED PROTEIN 4"/>
    <property type="match status" value="1"/>
</dbReference>
<comment type="caution">
    <text evidence="3">The sequence shown here is derived from an EMBL/GenBank/DDBJ whole genome shotgun (WGS) entry which is preliminary data.</text>
</comment>
<dbReference type="Proteomes" id="UP000225706">
    <property type="component" value="Unassembled WGS sequence"/>
</dbReference>
<sequence length="827" mass="95606">MASHSRTYTVDEILEYLDDNFDIPDDGLNSDIEGFEDEESDDDQGNFFPDHDMEIGDNEEEVTLAAVDIRESPAAEASAARGRPRNSCVNEYEWSREASDVDIPGFTQPVGQVNPLPRGSLVLDFFQLFIDNHILGIIIRETNRYARQTMTQRQKDPNSWKEVSLEELKAFLGLLIAMSIHRVPSLRDYWSTDWVLGVPAFSKVMARDRFLDIYYNIHLCDNSQMPQRGDENFDKLFKVRSFMENLNTKFRMNYNPHREQAIDEAMIKYKGQTSLKQYMPMKPIKRGIKMWCRADSSNGYLCEFSIYTGKSRQGVEHGLGYTVVSNLCQHIKGNWYIIFCDNFFTSAKLIEDLYQNKILCCGTLRSGRKGFPRELFDKAAIKRMQRGDIIWRMKGPMLALTWMDKKAVHAAGTNQKAPSDDLPTVNRRKKDGTVEQVPCPETVSSYNAHMGGVDRNDQMKSYYTIPVAGKKWWSRIFYDLIDRAIFNSFVLYQESPHCASRNLKKFRIDLAKQLVGNFCSRGKRGRPSDEGPQLPRYIERHFPDFLPLNESGKRKERRCKVFFVYTIYKMYLTFLDYVHNEFQLHLDRRIVRKLNFPQDARQKSVQLKRRIFFYLPSTGELSVARNRDGGRFCTVKGIRQLHSVRTCSEQLKVYTRERSCYCHGCIVEDFDSCENKEWVGNWKEIVLSREPSGVMTRTTEDASTIEHSVQVADLATKESTVAVAAEDDSHYDYYLLKVTSNGVISLQENFEDPYSGSIYSKGEAVLLGNFFLRENIIDRTYKLDDKVAGVFPGTVRYICGPLVSKRRRARPIYQVPLDEHEQILASL</sequence>
<proteinExistence type="predicted"/>
<evidence type="ECO:0000313" key="4">
    <source>
        <dbReference type="Proteomes" id="UP000225706"/>
    </source>
</evidence>
<feature type="domain" description="PiggyBac transposable element-derived protein" evidence="2">
    <location>
        <begin position="124"/>
        <end position="489"/>
    </location>
</feature>
<dbReference type="STRING" id="50429.A0A2B4SED3"/>
<dbReference type="EMBL" id="LSMT01000114">
    <property type="protein sequence ID" value="PFX26968.1"/>
    <property type="molecule type" value="Genomic_DNA"/>
</dbReference>
<dbReference type="InterPro" id="IPR029526">
    <property type="entry name" value="PGBD"/>
</dbReference>
<organism evidence="3 4">
    <name type="scientific">Stylophora pistillata</name>
    <name type="common">Smooth cauliflower coral</name>
    <dbReference type="NCBI Taxonomy" id="50429"/>
    <lineage>
        <taxon>Eukaryota</taxon>
        <taxon>Metazoa</taxon>
        <taxon>Cnidaria</taxon>
        <taxon>Anthozoa</taxon>
        <taxon>Hexacorallia</taxon>
        <taxon>Scleractinia</taxon>
        <taxon>Astrocoeniina</taxon>
        <taxon>Pocilloporidae</taxon>
        <taxon>Stylophora</taxon>
    </lineage>
</organism>
<dbReference type="AlphaFoldDB" id="A0A2B4SED3"/>
<evidence type="ECO:0000256" key="1">
    <source>
        <dbReference type="SAM" id="MobiDB-lite"/>
    </source>
</evidence>
<dbReference type="OrthoDB" id="5985679at2759"/>
<dbReference type="Pfam" id="PF13843">
    <property type="entry name" value="DDE_Tnp_1_7"/>
    <property type="match status" value="1"/>
</dbReference>
<reference evidence="4" key="1">
    <citation type="journal article" date="2017" name="bioRxiv">
        <title>Comparative analysis of the genomes of Stylophora pistillata and Acropora digitifera provides evidence for extensive differences between species of corals.</title>
        <authorList>
            <person name="Voolstra C.R."/>
            <person name="Li Y."/>
            <person name="Liew Y.J."/>
            <person name="Baumgarten S."/>
            <person name="Zoccola D."/>
            <person name="Flot J.-F."/>
            <person name="Tambutte S."/>
            <person name="Allemand D."/>
            <person name="Aranda M."/>
        </authorList>
    </citation>
    <scope>NUCLEOTIDE SEQUENCE [LARGE SCALE GENOMIC DNA]</scope>
</reference>
<gene>
    <name evidence="3" type="primary">PGBD5</name>
    <name evidence="3" type="ORF">AWC38_SpisGene8364</name>
</gene>
<evidence type="ECO:0000259" key="2">
    <source>
        <dbReference type="Pfam" id="PF13843"/>
    </source>
</evidence>
<name>A0A2B4SED3_STYPI</name>